<comment type="catalytic activity">
    <reaction evidence="8">
        <text>GTP + H2O = GDP + phosphate + H(+)</text>
        <dbReference type="Rhea" id="RHEA:19669"/>
        <dbReference type="ChEBI" id="CHEBI:15377"/>
        <dbReference type="ChEBI" id="CHEBI:15378"/>
        <dbReference type="ChEBI" id="CHEBI:37565"/>
        <dbReference type="ChEBI" id="CHEBI:43474"/>
        <dbReference type="ChEBI" id="CHEBI:58189"/>
        <dbReference type="EC" id="3.6.5.4"/>
    </reaction>
</comment>
<evidence type="ECO:0000256" key="8">
    <source>
        <dbReference type="HAMAP-Rule" id="MF_00920"/>
    </source>
</evidence>
<dbReference type="PANTHER" id="PTHR43134">
    <property type="entry name" value="SIGNAL RECOGNITION PARTICLE RECEPTOR SUBUNIT ALPHA"/>
    <property type="match status" value="1"/>
</dbReference>
<dbReference type="Pfam" id="PF00448">
    <property type="entry name" value="SRP54"/>
    <property type="match status" value="1"/>
</dbReference>
<dbReference type="GO" id="GO:0005886">
    <property type="term" value="C:plasma membrane"/>
    <property type="evidence" value="ECO:0007669"/>
    <property type="project" value="UniProtKB-SubCell"/>
</dbReference>
<feature type="domain" description="SRP54-type proteins GTP-binding" evidence="9">
    <location>
        <begin position="264"/>
        <end position="277"/>
    </location>
</feature>
<keyword evidence="4 8" id="KW-0378">Hydrolase</keyword>
<evidence type="ECO:0000256" key="1">
    <source>
        <dbReference type="ARBA" id="ARBA00022475"/>
    </source>
</evidence>
<keyword evidence="3 8" id="KW-0547">Nucleotide-binding</keyword>
<evidence type="ECO:0000256" key="2">
    <source>
        <dbReference type="ARBA" id="ARBA00022490"/>
    </source>
</evidence>
<dbReference type="InterPro" id="IPR004390">
    <property type="entry name" value="SR_rcpt_FtsY"/>
</dbReference>
<dbReference type="PATRIC" id="fig|1163741.3.peg.785"/>
<dbReference type="Gene3D" id="3.40.50.300">
    <property type="entry name" value="P-loop containing nucleotide triphosphate hydrolases"/>
    <property type="match status" value="1"/>
</dbReference>
<dbReference type="HAMAP" id="MF_00920">
    <property type="entry name" value="FtsY"/>
    <property type="match status" value="1"/>
</dbReference>
<name>A0A0E0WCD2_HELPX</name>
<evidence type="ECO:0000256" key="5">
    <source>
        <dbReference type="ARBA" id="ARBA00023134"/>
    </source>
</evidence>
<evidence type="ECO:0000256" key="7">
    <source>
        <dbReference type="ARBA" id="ARBA00023170"/>
    </source>
</evidence>
<dbReference type="EMBL" id="CP003473">
    <property type="protein sequence ID" value="AFH99476.1"/>
    <property type="molecule type" value="Genomic_DNA"/>
</dbReference>
<dbReference type="SUPFAM" id="SSF52540">
    <property type="entry name" value="P-loop containing nucleoside triphosphate hydrolases"/>
    <property type="match status" value="1"/>
</dbReference>
<feature type="binding site" evidence="8">
    <location>
        <begin position="179"/>
        <end position="183"/>
    </location>
    <ligand>
        <name>GTP</name>
        <dbReference type="ChEBI" id="CHEBI:37565"/>
    </ligand>
</feature>
<dbReference type="PANTHER" id="PTHR43134:SF1">
    <property type="entry name" value="SIGNAL RECOGNITION PARTICLE RECEPTOR SUBUNIT ALPHA"/>
    <property type="match status" value="1"/>
</dbReference>
<dbReference type="GO" id="GO:0005525">
    <property type="term" value="F:GTP binding"/>
    <property type="evidence" value="ECO:0007669"/>
    <property type="project" value="UniProtKB-UniRule"/>
</dbReference>
<dbReference type="RefSeq" id="WP_000481606.1">
    <property type="nucleotide sequence ID" value="NC_017740.1"/>
</dbReference>
<evidence type="ECO:0000256" key="6">
    <source>
        <dbReference type="ARBA" id="ARBA00023136"/>
    </source>
</evidence>
<evidence type="ECO:0000313" key="11">
    <source>
        <dbReference type="Proteomes" id="UP000005007"/>
    </source>
</evidence>
<comment type="function">
    <text evidence="8">Involved in targeting and insertion of nascent membrane proteins into the cytoplasmic membrane. Acts as a receptor for the complex formed by the signal recognition particle (SRP) and the ribosome-nascent chain (RNC).</text>
</comment>
<evidence type="ECO:0000259" key="9">
    <source>
        <dbReference type="PROSITE" id="PS00300"/>
    </source>
</evidence>
<keyword evidence="2 8" id="KW-0963">Cytoplasm</keyword>
<dbReference type="GO" id="GO:0005047">
    <property type="term" value="F:signal recognition particle binding"/>
    <property type="evidence" value="ECO:0007669"/>
    <property type="project" value="TreeGrafter"/>
</dbReference>
<dbReference type="SMART" id="SM00962">
    <property type="entry name" value="SRP54"/>
    <property type="match status" value="1"/>
</dbReference>
<gene>
    <name evidence="8" type="primary">ftsY</name>
    <name evidence="10" type="ORF">HPSH169_03920</name>
</gene>
<keyword evidence="6 8" id="KW-0472">Membrane</keyword>
<organism evidence="10 11">
    <name type="scientific">Helicobacter pylori Shi169</name>
    <dbReference type="NCBI Taxonomy" id="1163741"/>
    <lineage>
        <taxon>Bacteria</taxon>
        <taxon>Pseudomonadati</taxon>
        <taxon>Campylobacterota</taxon>
        <taxon>Epsilonproteobacteria</taxon>
        <taxon>Campylobacterales</taxon>
        <taxon>Helicobacteraceae</taxon>
        <taxon>Helicobacter</taxon>
    </lineage>
</organism>
<dbReference type="GO" id="GO:0006614">
    <property type="term" value="P:SRP-dependent cotranslational protein targeting to membrane"/>
    <property type="evidence" value="ECO:0007669"/>
    <property type="project" value="InterPro"/>
</dbReference>
<dbReference type="PROSITE" id="PS00300">
    <property type="entry name" value="SRP54"/>
    <property type="match status" value="1"/>
</dbReference>
<reference evidence="10 11" key="1">
    <citation type="submission" date="2012-04" db="EMBL/GenBank/DDBJ databases">
        <authorList>
            <person name="Kersulyte D."/>
            <person name="Cabrera L."/>
            <person name="Pacheco R."/>
            <person name="Herrera P."/>
            <person name="Rodriguez C."/>
            <person name="Gilman R.H."/>
            <person name="Berg D.E."/>
        </authorList>
    </citation>
    <scope>NUCLEOTIDE SEQUENCE [LARGE SCALE GENOMIC DNA]</scope>
    <source>
        <strain evidence="10 11">Shi169</strain>
    </source>
</reference>
<dbReference type="CDD" id="cd17874">
    <property type="entry name" value="FtsY"/>
    <property type="match status" value="1"/>
</dbReference>
<dbReference type="FunFam" id="3.40.50.300:FF:000053">
    <property type="entry name" value="Signal recognition particle receptor FtsY"/>
    <property type="match status" value="1"/>
</dbReference>
<keyword evidence="5 8" id="KW-0342">GTP-binding</keyword>
<protein>
    <recommendedName>
        <fullName evidence="8">Signal recognition particle receptor FtsY</fullName>
        <shortName evidence="8">SRP receptor</shortName>
        <ecNumber evidence="8">3.6.5.4</ecNumber>
    </recommendedName>
</protein>
<comment type="similarity">
    <text evidence="8">Belongs to the GTP-binding SRP family. FtsY subfamily.</text>
</comment>
<proteinExistence type="inferred from homology"/>
<feature type="binding site" evidence="8">
    <location>
        <begin position="243"/>
        <end position="246"/>
    </location>
    <ligand>
        <name>GTP</name>
        <dbReference type="ChEBI" id="CHEBI:37565"/>
    </ligand>
</feature>
<dbReference type="Gene3D" id="1.20.120.140">
    <property type="entry name" value="Signal recognition particle SRP54, nucleotide-binding domain"/>
    <property type="match status" value="1"/>
</dbReference>
<dbReference type="HOGENOM" id="CLU_009301_3_4_7"/>
<evidence type="ECO:0000313" key="10">
    <source>
        <dbReference type="EMBL" id="AFH99476.1"/>
    </source>
</evidence>
<keyword evidence="1 8" id="KW-1003">Cell membrane</keyword>
<accession>A0A0E0WCD2</accession>
<dbReference type="InterPro" id="IPR000897">
    <property type="entry name" value="SRP54_GTPase_dom"/>
</dbReference>
<keyword evidence="7 8" id="KW-0675">Receptor</keyword>
<dbReference type="InterPro" id="IPR042101">
    <property type="entry name" value="SRP54_N_sf"/>
</dbReference>
<dbReference type="NCBIfam" id="TIGR00064">
    <property type="entry name" value="ftsY"/>
    <property type="match status" value="1"/>
</dbReference>
<dbReference type="AlphaFoldDB" id="A0A0E0WCD2"/>
<dbReference type="KEGG" id="hhq:HPSH169_03920"/>
<dbReference type="EC" id="3.6.5.4" evidence="8"/>
<evidence type="ECO:0000256" key="4">
    <source>
        <dbReference type="ARBA" id="ARBA00022801"/>
    </source>
</evidence>
<dbReference type="Proteomes" id="UP000005007">
    <property type="component" value="Chromosome"/>
</dbReference>
<dbReference type="InterPro" id="IPR027417">
    <property type="entry name" value="P-loop_NTPase"/>
</dbReference>
<dbReference type="GO" id="GO:0003924">
    <property type="term" value="F:GTPase activity"/>
    <property type="evidence" value="ECO:0007669"/>
    <property type="project" value="UniProtKB-UniRule"/>
</dbReference>
<evidence type="ECO:0000256" key="3">
    <source>
        <dbReference type="ARBA" id="ARBA00022741"/>
    </source>
</evidence>
<dbReference type="GO" id="GO:0005737">
    <property type="term" value="C:cytoplasm"/>
    <property type="evidence" value="ECO:0007669"/>
    <property type="project" value="UniProtKB-SubCell"/>
</dbReference>
<comment type="subcellular location">
    <subcellularLocation>
        <location evidence="8">Cell membrane</location>
        <topology evidence="8">Peripheral membrane protein</topology>
        <orientation evidence="8">Cytoplasmic side</orientation>
    </subcellularLocation>
    <subcellularLocation>
        <location evidence="8">Cytoplasm</location>
    </subcellularLocation>
</comment>
<sequence>MFNFFKKIVNKIKGEEVKEEAKEKKRQSVPKEELEEILIGFDIQYDLIESLLNHLGDLITPKQLEVALLRFVRGESYYDKTRLKTITTKPLVHLIVGVNGAGKTTTIAKLAKLSLKQHKKALLGAGDTFRAAAVKQLQLWGEKLNIQVISAKEGSDPSSLAYNTIESAIAKNIDEVFIDTAGRLHNQTNLKNELSKIARTCSKVLKDAPFYKFLILDGTQGSSGLTQAKIFHETLALDGVIMTKLDGTSKGGAILSVLYELKLPILYLGMGEKEDDLIAFDEERFIEDLVDAVFVEQ</sequence>
<feature type="binding site" evidence="8">
    <location>
        <begin position="97"/>
        <end position="104"/>
    </location>
    <ligand>
        <name>GTP</name>
        <dbReference type="ChEBI" id="CHEBI:37565"/>
    </ligand>
</feature>
<comment type="subunit">
    <text evidence="8">Part of the signal recognition particle protein translocation system, which is composed of SRP and FtsY.</text>
</comment>